<dbReference type="GeneID" id="67167123"/>
<dbReference type="PANTHER" id="PTHR36181">
    <property type="entry name" value="INTRON-ENCODED ENDONUCLEASE AI3-RELATED"/>
    <property type="match status" value="1"/>
</dbReference>
<dbReference type="AlphaFoldDB" id="A0A890JHF3"/>
<evidence type="ECO:0000259" key="2">
    <source>
        <dbReference type="Pfam" id="PF00961"/>
    </source>
</evidence>
<feature type="domain" description="Homing endonuclease LAGLIDADG" evidence="2">
    <location>
        <begin position="61"/>
        <end position="173"/>
    </location>
</feature>
<reference evidence="3" key="1">
    <citation type="submission" date="2020-11" db="EMBL/GenBank/DDBJ databases">
        <title>The complete mitochondrial genome sequence of Gymnopilus junonius (Agaricales, Basidiomycota).</title>
        <authorList>
            <person name="Cho S.-E."/>
            <person name="Jo J.W."/>
            <person name="Kwag Y.-N."/>
            <person name="Lee H."/>
            <person name="Chung J.-W."/>
            <person name="Oh S.H."/>
            <person name="Kim C.S."/>
        </authorList>
    </citation>
    <scope>NUCLEOTIDE SEQUENCE</scope>
    <source>
        <strain evidence="3">KA18-0872C</strain>
    </source>
</reference>
<dbReference type="InterPro" id="IPR004860">
    <property type="entry name" value="LAGLIDADG_dom"/>
</dbReference>
<dbReference type="PANTHER" id="PTHR36181:SF6">
    <property type="entry name" value="INTRON-ENCODED LAGLIDADG ENDONUCLEASE FAMILY PROTEIN"/>
    <property type="match status" value="1"/>
</dbReference>
<dbReference type="SUPFAM" id="SSF55608">
    <property type="entry name" value="Homing endonucleases"/>
    <property type="match status" value="1"/>
</dbReference>
<dbReference type="InterPro" id="IPR027434">
    <property type="entry name" value="Homing_endonucl"/>
</dbReference>
<accession>A0A890JHF3</accession>
<dbReference type="Pfam" id="PF00961">
    <property type="entry name" value="LAGLIDADG_1"/>
    <property type="match status" value="1"/>
</dbReference>
<comment type="function">
    <text evidence="1">Mitochondrial DNA endonuclease involved in intron homing.</text>
</comment>
<name>A0A890JHF3_GYMJU</name>
<organism evidence="3">
    <name type="scientific">Gymnopilus junonius</name>
    <name type="common">Spectacular rustgill mushroom</name>
    <name type="synonym">Gymnopilus spectabilis subsp. junonius</name>
    <dbReference type="NCBI Taxonomy" id="109634"/>
    <lineage>
        <taxon>Eukaryota</taxon>
        <taxon>Fungi</taxon>
        <taxon>Dikarya</taxon>
        <taxon>Basidiomycota</taxon>
        <taxon>Agaricomycotina</taxon>
        <taxon>Agaricomycetes</taxon>
        <taxon>Agaricomycetidae</taxon>
        <taxon>Agaricales</taxon>
        <taxon>Agaricineae</taxon>
        <taxon>Hymenogastraceae</taxon>
        <taxon>Gymnopilus</taxon>
    </lineage>
</organism>
<dbReference type="InterPro" id="IPR051289">
    <property type="entry name" value="LAGLIDADG_Endonuclease"/>
</dbReference>
<evidence type="ECO:0000256" key="1">
    <source>
        <dbReference type="ARBA" id="ARBA00002670"/>
    </source>
</evidence>
<dbReference type="EMBL" id="MW238478">
    <property type="protein sequence ID" value="QRH17736.1"/>
    <property type="molecule type" value="Genomic_DNA"/>
</dbReference>
<keyword evidence="3" id="KW-0496">Mitochondrion</keyword>
<dbReference type="GO" id="GO:0004519">
    <property type="term" value="F:endonuclease activity"/>
    <property type="evidence" value="ECO:0007669"/>
    <property type="project" value="InterPro"/>
</dbReference>
<geneLocation type="mitochondrion" evidence="3"/>
<dbReference type="Gene3D" id="3.10.28.10">
    <property type="entry name" value="Homing endonucleases"/>
    <property type="match status" value="1"/>
</dbReference>
<evidence type="ECO:0000313" key="3">
    <source>
        <dbReference type="EMBL" id="QRH17736.1"/>
    </source>
</evidence>
<dbReference type="RefSeq" id="YP_010160550.1">
    <property type="nucleotide sequence ID" value="NC_057300.1"/>
</dbReference>
<protein>
    <recommendedName>
        <fullName evidence="2">Homing endonuclease LAGLIDADG domain-containing protein</fullName>
    </recommendedName>
</protein>
<gene>
    <name evidence="3" type="primary">orf1</name>
</gene>
<proteinExistence type="predicted"/>
<dbReference type="GO" id="GO:0005739">
    <property type="term" value="C:mitochondrion"/>
    <property type="evidence" value="ECO:0007669"/>
    <property type="project" value="UniProtKB-ARBA"/>
</dbReference>
<sequence length="215" mass="25429">MRTPKYEAKNRAINWLNQYIVKNSNSCQRQLPSTINILSKIHKLETKPLYTSPIESNNWFTGFSDADANFSINIHKRSDKNSTRVQLYYRLEIKQNYQLTDYEGNKASFYPLMSKIGLYLGVTVYSRSRLIKDKYFHSFTVISQNKNSNSKITDYFDKFPLLSSKYLDYKDWAFILELQNSNPITTSYLDKAIKIRTDFNSTRTTFNWNHLNLQF</sequence>